<evidence type="ECO:0000313" key="2">
    <source>
        <dbReference type="EMBL" id="EYB66951.1"/>
    </source>
</evidence>
<feature type="signal peptide" evidence="1">
    <location>
        <begin position="1"/>
        <end position="21"/>
    </location>
</feature>
<dbReference type="Proteomes" id="UP000020492">
    <property type="component" value="Unassembled WGS sequence"/>
</dbReference>
<evidence type="ECO:0008006" key="4">
    <source>
        <dbReference type="Google" id="ProtNLM"/>
    </source>
</evidence>
<evidence type="ECO:0000256" key="1">
    <source>
        <dbReference type="SAM" id="SignalP"/>
    </source>
</evidence>
<feature type="chain" id="PRO_5001485504" description="Lipoprotein" evidence="1">
    <location>
        <begin position="22"/>
        <end position="178"/>
    </location>
</feature>
<keyword evidence="1" id="KW-0732">Signal</keyword>
<protein>
    <recommendedName>
        <fullName evidence="4">Lipoprotein</fullName>
    </recommendedName>
</protein>
<comment type="caution">
    <text evidence="2">The sequence shown here is derived from an EMBL/GenBank/DDBJ whole genome shotgun (WGS) entry which is preliminary data.</text>
</comment>
<dbReference type="OrthoDB" id="71115at2"/>
<dbReference type="EMBL" id="JHAC01000058">
    <property type="protein sequence ID" value="EYB66951.1"/>
    <property type="molecule type" value="Genomic_DNA"/>
</dbReference>
<proteinExistence type="predicted"/>
<sequence length="178" mass="19463">MRFPKAAILLTMLALSACSGSDEPNDTNIRKAVEARMGGPKLICRPEYVKLNEQAAYPVDERTAQDMADLSRLGLIEVQGDDQVFVLKATSKAQPYVKDGQLCLAQFRYGKLKSVADRKVTSSGLNTLVAHITPIIEPAPMVPAHWPDGIQTIKGIRGMTADMVQTNEGWKATSESLY</sequence>
<dbReference type="RefSeq" id="WP_034359703.1">
    <property type="nucleotide sequence ID" value="NZ_JHAC01000058.1"/>
</dbReference>
<evidence type="ECO:0000313" key="3">
    <source>
        <dbReference type="Proteomes" id="UP000020492"/>
    </source>
</evidence>
<reference evidence="2 3" key="1">
    <citation type="submission" date="2014-03" db="EMBL/GenBank/DDBJ databases">
        <title>Draft genome sequence of Deinococcus phoenicis 1P10ME.</title>
        <authorList>
            <person name="Stepanov V.G."/>
            <person name="Vaishampayan P."/>
            <person name="Venkateswaran K."/>
            <person name="Fox G.E."/>
        </authorList>
    </citation>
    <scope>NUCLEOTIDE SEQUENCE [LARGE SCALE GENOMIC DNA]</scope>
    <source>
        <strain evidence="2 3">1P10ME</strain>
    </source>
</reference>
<keyword evidence="3" id="KW-1185">Reference proteome</keyword>
<dbReference type="AlphaFoldDB" id="A0A016QLT1"/>
<organism evidence="2 3">
    <name type="scientific">Deinococcus phoenicis</name>
    <dbReference type="NCBI Taxonomy" id="1476583"/>
    <lineage>
        <taxon>Bacteria</taxon>
        <taxon>Thermotogati</taxon>
        <taxon>Deinococcota</taxon>
        <taxon>Deinococci</taxon>
        <taxon>Deinococcales</taxon>
        <taxon>Deinococcaceae</taxon>
        <taxon>Deinococcus</taxon>
    </lineage>
</organism>
<name>A0A016QLT1_9DEIO</name>
<accession>A0A016QLT1</accession>
<dbReference type="STRING" id="1476583.DEIPH_ctg060orf0030"/>
<dbReference type="PATRIC" id="fig|1476583.3.peg.3041"/>
<gene>
    <name evidence="2" type="ORF">DEIPH_ctg060orf0030</name>
</gene>
<dbReference type="PROSITE" id="PS51257">
    <property type="entry name" value="PROKAR_LIPOPROTEIN"/>
    <property type="match status" value="1"/>
</dbReference>